<gene>
    <name evidence="7" type="ORF">H7F53_06890</name>
</gene>
<evidence type="ECO:0000313" key="8">
    <source>
        <dbReference type="Proteomes" id="UP000551327"/>
    </source>
</evidence>
<dbReference type="PANTHER" id="PTHR34597:SF6">
    <property type="entry name" value="BLR6126 PROTEIN"/>
    <property type="match status" value="1"/>
</dbReference>
<dbReference type="Pfam" id="PF08479">
    <property type="entry name" value="POTRA_2"/>
    <property type="match status" value="1"/>
</dbReference>
<feature type="domain" description="Polypeptide-transport-associated ShlB-type" evidence="6">
    <location>
        <begin position="89"/>
        <end position="163"/>
    </location>
</feature>
<feature type="region of interest" description="Disordered" evidence="4">
    <location>
        <begin position="44"/>
        <end position="82"/>
    </location>
</feature>
<dbReference type="GO" id="GO:0098046">
    <property type="term" value="C:type V protein secretion system complex"/>
    <property type="evidence" value="ECO:0007669"/>
    <property type="project" value="TreeGrafter"/>
</dbReference>
<keyword evidence="1" id="KW-0472">Membrane</keyword>
<accession>A0A7X1KPV7</accession>
<dbReference type="GO" id="GO:0008320">
    <property type="term" value="F:protein transmembrane transporter activity"/>
    <property type="evidence" value="ECO:0007669"/>
    <property type="project" value="TreeGrafter"/>
</dbReference>
<comment type="caution">
    <text evidence="7">The sequence shown here is derived from an EMBL/GenBank/DDBJ whole genome shotgun (WGS) entry which is preliminary data.</text>
</comment>
<name>A0A7X1KPV7_9SPHN</name>
<feature type="domain" description="Haemolysin activator HlyB C-terminal" evidence="5">
    <location>
        <begin position="235"/>
        <end position="539"/>
    </location>
</feature>
<dbReference type="Gene3D" id="2.40.160.50">
    <property type="entry name" value="membrane protein fhac: a member of the omp85/tpsb transporter family"/>
    <property type="match status" value="1"/>
</dbReference>
<evidence type="ECO:0000256" key="4">
    <source>
        <dbReference type="SAM" id="MobiDB-lite"/>
    </source>
</evidence>
<feature type="compositionally biased region" description="Low complexity" evidence="4">
    <location>
        <begin position="52"/>
        <end position="63"/>
    </location>
</feature>
<keyword evidence="1" id="KW-1134">Transmembrane beta strand</keyword>
<dbReference type="InterPro" id="IPR005565">
    <property type="entry name" value="Hemolysn_activator_HlyB_C"/>
</dbReference>
<evidence type="ECO:0000256" key="3">
    <source>
        <dbReference type="ARBA" id="ARBA00023237"/>
    </source>
</evidence>
<dbReference type="InterPro" id="IPR051544">
    <property type="entry name" value="TPS_OM_transporter"/>
</dbReference>
<evidence type="ECO:0000259" key="6">
    <source>
        <dbReference type="Pfam" id="PF08479"/>
    </source>
</evidence>
<evidence type="ECO:0000313" key="7">
    <source>
        <dbReference type="EMBL" id="MBC2668863.1"/>
    </source>
</evidence>
<sequence>MLRHAFIGSEAAPARQRRCGHVVLVSLLALLLVHGPGSGRLNAQPVLPSQVTPPTAAPMANTPSRPALPDEAPAEPRALPTEPDFPLSLSGVQVEGGFASMSAAHGRLARRVPAEVRSLSGLFALARALEQDYARAGFVFARVIVPPQRLGPGATARIVVVDGFIEAVDLAGVPGPVRSAVRARLEPLINQRQLQLAQLERAVLLAGELAGVTLRSALAPGDAPGGVRLTVAGSLDRWQGRLALDNRLPVSLGTWQWNGSLVGSSLAGRGEQVYAYVGSQTDLARHGWGRPRVGSLGLGLNVPLNAKGLALGADLIAARTEPDRIATAPRTVGRFTRAQLALQAALERRRSSSLDLRMAIEKIVQTNAAPDFATRLSHDDYAALRLGLTWRGQTTGGVRQLGLTLSRGLGGTAATTLVPHSRDGADNRFTSLQGHVRLSQRVAGALVLDIQGRALTGLGRALFLSEQFALSADNGVSGFAGGSFTVDQGATLRGELILPPVGLSARAEIQPYAFAAGGAGAIARPTAVEAGSIRAGSVGLGARGQLLGASGRGTELGFEVARQFTDLSGRTDAVRATLTLSVRL</sequence>
<keyword evidence="2" id="KW-0812">Transmembrane</keyword>
<proteinExistence type="predicted"/>
<dbReference type="PANTHER" id="PTHR34597">
    <property type="entry name" value="SLR1661 PROTEIN"/>
    <property type="match status" value="1"/>
</dbReference>
<protein>
    <submittedName>
        <fullName evidence="7">ShlB/FhaC/HecB family hemolysin secretion/activation protein</fullName>
    </submittedName>
</protein>
<evidence type="ECO:0000256" key="2">
    <source>
        <dbReference type="ARBA" id="ARBA00022692"/>
    </source>
</evidence>
<evidence type="ECO:0000256" key="1">
    <source>
        <dbReference type="ARBA" id="ARBA00022452"/>
    </source>
</evidence>
<keyword evidence="8" id="KW-1185">Reference proteome</keyword>
<keyword evidence="3" id="KW-0998">Cell outer membrane</keyword>
<dbReference type="InterPro" id="IPR013686">
    <property type="entry name" value="Polypept-transport_assoc_ShlB"/>
</dbReference>
<dbReference type="Pfam" id="PF03865">
    <property type="entry name" value="ShlB"/>
    <property type="match status" value="1"/>
</dbReference>
<organism evidence="7 8">
    <name type="scientific">Novosphingobium piscinae</name>
    <dbReference type="NCBI Taxonomy" id="1507448"/>
    <lineage>
        <taxon>Bacteria</taxon>
        <taxon>Pseudomonadati</taxon>
        <taxon>Pseudomonadota</taxon>
        <taxon>Alphaproteobacteria</taxon>
        <taxon>Sphingomonadales</taxon>
        <taxon>Sphingomonadaceae</taxon>
        <taxon>Novosphingobium</taxon>
    </lineage>
</organism>
<reference evidence="7 8" key="1">
    <citation type="submission" date="2020-08" db="EMBL/GenBank/DDBJ databases">
        <title>The genome sequence of type strain Novosphingobium piscinae KCTC 42194.</title>
        <authorList>
            <person name="Liu Y."/>
        </authorList>
    </citation>
    <scope>NUCLEOTIDE SEQUENCE [LARGE SCALE GENOMIC DNA]</scope>
    <source>
        <strain evidence="7 8">KCTC 42194</strain>
    </source>
</reference>
<dbReference type="GO" id="GO:0046819">
    <property type="term" value="P:protein secretion by the type V secretion system"/>
    <property type="evidence" value="ECO:0007669"/>
    <property type="project" value="TreeGrafter"/>
</dbReference>
<dbReference type="RefSeq" id="WP_185678754.1">
    <property type="nucleotide sequence ID" value="NZ_JACLAX010000005.1"/>
</dbReference>
<dbReference type="AlphaFoldDB" id="A0A7X1KPV7"/>
<dbReference type="EMBL" id="JACLAX010000005">
    <property type="protein sequence ID" value="MBC2668863.1"/>
    <property type="molecule type" value="Genomic_DNA"/>
</dbReference>
<dbReference type="Proteomes" id="UP000551327">
    <property type="component" value="Unassembled WGS sequence"/>
</dbReference>
<evidence type="ECO:0000259" key="5">
    <source>
        <dbReference type="Pfam" id="PF03865"/>
    </source>
</evidence>